<dbReference type="EMBL" id="JABKKF010000011">
    <property type="protein sequence ID" value="NPD92841.1"/>
    <property type="molecule type" value="Genomic_DNA"/>
</dbReference>
<dbReference type="InterPro" id="IPR029030">
    <property type="entry name" value="Caspase-like_dom_sf"/>
</dbReference>
<feature type="chain" id="PRO_5046836381" evidence="2">
    <location>
        <begin position="20"/>
        <end position="400"/>
    </location>
</feature>
<evidence type="ECO:0000256" key="1">
    <source>
        <dbReference type="SAM" id="MobiDB-lite"/>
    </source>
</evidence>
<feature type="compositionally biased region" description="Low complexity" evidence="1">
    <location>
        <begin position="283"/>
        <end position="297"/>
    </location>
</feature>
<sequence length="400" mass="44567">MKKLFLSIMMGVLTIVTNAQTIHWLTFIDTEDADVGKLDVTGRNVLYSRFINVINAALHDVGYMSDIHDIYDSALSPEKCKAEVQNLRCDENDIIVFYYIGHGTHAASENNSYPQMLLGCDFSEEHKFIPLKWVHDELKTKGARLTATIGMCCNNVQTASAKRAPTFSVNYGNVELTETERTAIQKMFLGYRGDFILSSASVGQSSVGGETPLGAMDLFTAVLVTLFEDMSYDGDLDWNSLFTEVKNAVHECSNGKQTPFWDNNLQSANTPKPGAIQKPVAKTPTGNNTNPSPNSSSLLNLNDEMIVTNYLTSYFDCIIDKRNSISKRESAACELRRIFTADAVVKFLPQDGNTVIDKENINDFLERISGSRLLEKVVPVSYRVNGNRISQISIRECYNK</sequence>
<keyword evidence="2" id="KW-0732">Signal</keyword>
<reference evidence="4 5" key="1">
    <citation type="submission" date="2020-05" db="EMBL/GenBank/DDBJ databases">
        <title>Distinct polysaccharide utilization as determinants for interspecies competition between intestinal Prevotella spp.</title>
        <authorList>
            <person name="Galvez E.J.C."/>
            <person name="Iljazovic A."/>
            <person name="Strowig T."/>
        </authorList>
    </citation>
    <scope>NUCLEOTIDE SEQUENCE [LARGE SCALE GENOMIC DNA]</scope>
    <source>
        <strain evidence="4 5">PMUR</strain>
    </source>
</reference>
<proteinExistence type="predicted"/>
<gene>
    <name evidence="4" type="ORF">HPS56_10895</name>
</gene>
<evidence type="ECO:0000313" key="5">
    <source>
        <dbReference type="Proteomes" id="UP000714420"/>
    </source>
</evidence>
<dbReference type="SUPFAM" id="SSF52129">
    <property type="entry name" value="Caspase-like"/>
    <property type="match status" value="1"/>
</dbReference>
<feature type="domain" description="Peptidase C14 caspase" evidence="3">
    <location>
        <begin position="57"/>
        <end position="265"/>
    </location>
</feature>
<feature type="signal peptide" evidence="2">
    <location>
        <begin position="1"/>
        <end position="19"/>
    </location>
</feature>
<dbReference type="InterPro" id="IPR011600">
    <property type="entry name" value="Pept_C14_caspase"/>
</dbReference>
<comment type="caution">
    <text evidence="4">The sequence shown here is derived from an EMBL/GenBank/DDBJ whole genome shotgun (WGS) entry which is preliminary data.</text>
</comment>
<evidence type="ECO:0000256" key="2">
    <source>
        <dbReference type="SAM" id="SignalP"/>
    </source>
</evidence>
<dbReference type="Gene3D" id="3.40.50.1460">
    <property type="match status" value="1"/>
</dbReference>
<evidence type="ECO:0000259" key="3">
    <source>
        <dbReference type="Pfam" id="PF00656"/>
    </source>
</evidence>
<evidence type="ECO:0000313" key="4">
    <source>
        <dbReference type="EMBL" id="NPD92841.1"/>
    </source>
</evidence>
<organism evidence="4 5">
    <name type="scientific">Xylanibacter muris</name>
    <dbReference type="NCBI Taxonomy" id="2736290"/>
    <lineage>
        <taxon>Bacteria</taxon>
        <taxon>Pseudomonadati</taxon>
        <taxon>Bacteroidota</taxon>
        <taxon>Bacteroidia</taxon>
        <taxon>Bacteroidales</taxon>
        <taxon>Prevotellaceae</taxon>
        <taxon>Xylanibacter</taxon>
    </lineage>
</organism>
<accession>A0ABX2ANM3</accession>
<dbReference type="RefSeq" id="WP_172276387.1">
    <property type="nucleotide sequence ID" value="NZ_CASGMU010000011.1"/>
</dbReference>
<dbReference type="Proteomes" id="UP000714420">
    <property type="component" value="Unassembled WGS sequence"/>
</dbReference>
<feature type="region of interest" description="Disordered" evidence="1">
    <location>
        <begin position="278"/>
        <end position="297"/>
    </location>
</feature>
<protein>
    <submittedName>
        <fullName evidence="4">Caspase family protein</fullName>
    </submittedName>
</protein>
<dbReference type="Pfam" id="PF00656">
    <property type="entry name" value="Peptidase_C14"/>
    <property type="match status" value="1"/>
</dbReference>
<keyword evidence="5" id="KW-1185">Reference proteome</keyword>
<name>A0ABX2ANM3_9BACT</name>